<sequence length="278" mass="30587">MSRRLRRLVLGLGTLTGLATRGYFIPYRHARPMRRAPYRALLPRFEAAEPAMRTVLGEIEALAADLDRIPVDGPELRWRQSWFPRLDAAAAYALVRREKPRRIVEIGSGHSTRFLARAVSDGGLDTRIACIDPAPRATIGRLPVTHIASLAEEVGGEVVGELDPGDILFIDSSHVAMPGNDVDRLFLDLLPRLPVGALVHVHDVFLPEAYPAVWDWRGYNEQLLVGGLLQGGAYGIVFASRYAATRLAPTVDAGVLARLPLVPGTFETSLWLRKHPAD</sequence>
<keyword evidence="1" id="KW-0489">Methyltransferase</keyword>
<keyword evidence="2" id="KW-1185">Reference proteome</keyword>
<comment type="caution">
    <text evidence="1">The sequence shown here is derived from an EMBL/GenBank/DDBJ whole genome shotgun (WGS) entry which is preliminary data.</text>
</comment>
<organism evidence="1 2">
    <name type="scientific">Chelatococcus albus</name>
    <dbReference type="NCBI Taxonomy" id="3047466"/>
    <lineage>
        <taxon>Bacteria</taxon>
        <taxon>Pseudomonadati</taxon>
        <taxon>Pseudomonadota</taxon>
        <taxon>Alphaproteobacteria</taxon>
        <taxon>Hyphomicrobiales</taxon>
        <taxon>Chelatococcaceae</taxon>
        <taxon>Chelatococcus</taxon>
    </lineage>
</organism>
<dbReference type="InterPro" id="IPR029063">
    <property type="entry name" value="SAM-dependent_MTases_sf"/>
</dbReference>
<proteinExistence type="predicted"/>
<dbReference type="RefSeq" id="WP_283740129.1">
    <property type="nucleotide sequence ID" value="NZ_JASJEV010000004.1"/>
</dbReference>
<dbReference type="Proteomes" id="UP001321492">
    <property type="component" value="Unassembled WGS sequence"/>
</dbReference>
<name>A0ABT7AFH6_9HYPH</name>
<reference evidence="1 2" key="1">
    <citation type="submission" date="2023-05" db="EMBL/GenBank/DDBJ databases">
        <title>Chelatococcus sp. nov., a moderately thermophilic bacterium isolated from hot spring microbial mat.</title>
        <authorList>
            <person name="Hu C.-J."/>
            <person name="Li W.-J."/>
        </authorList>
    </citation>
    <scope>NUCLEOTIDE SEQUENCE [LARGE SCALE GENOMIC DNA]</scope>
    <source>
        <strain evidence="1 2">SYSU G07232</strain>
    </source>
</reference>
<dbReference type="EC" id="2.1.1.-" evidence="1"/>
<dbReference type="Gene3D" id="3.40.50.150">
    <property type="entry name" value="Vaccinia Virus protein VP39"/>
    <property type="match status" value="1"/>
</dbReference>
<dbReference type="GO" id="GO:0032259">
    <property type="term" value="P:methylation"/>
    <property type="evidence" value="ECO:0007669"/>
    <property type="project" value="UniProtKB-KW"/>
</dbReference>
<keyword evidence="1" id="KW-0808">Transferase</keyword>
<dbReference type="Pfam" id="PF13578">
    <property type="entry name" value="Methyltransf_24"/>
    <property type="match status" value="1"/>
</dbReference>
<evidence type="ECO:0000313" key="2">
    <source>
        <dbReference type="Proteomes" id="UP001321492"/>
    </source>
</evidence>
<gene>
    <name evidence="1" type="ORF">QNA08_07775</name>
</gene>
<dbReference type="EMBL" id="JASJEV010000004">
    <property type="protein sequence ID" value="MDJ1158128.1"/>
    <property type="molecule type" value="Genomic_DNA"/>
</dbReference>
<protein>
    <submittedName>
        <fullName evidence="1">Class I SAM-dependent methyltransferase</fullName>
        <ecNumber evidence="1">2.1.1.-</ecNumber>
    </submittedName>
</protein>
<accession>A0ABT7AFH6</accession>
<dbReference type="SUPFAM" id="SSF53335">
    <property type="entry name" value="S-adenosyl-L-methionine-dependent methyltransferases"/>
    <property type="match status" value="1"/>
</dbReference>
<dbReference type="GO" id="GO:0008168">
    <property type="term" value="F:methyltransferase activity"/>
    <property type="evidence" value="ECO:0007669"/>
    <property type="project" value="UniProtKB-KW"/>
</dbReference>
<evidence type="ECO:0000313" key="1">
    <source>
        <dbReference type="EMBL" id="MDJ1158128.1"/>
    </source>
</evidence>